<organism evidence="2 3">
    <name type="scientific">Maioricimonas rarisocia</name>
    <dbReference type="NCBI Taxonomy" id="2528026"/>
    <lineage>
        <taxon>Bacteria</taxon>
        <taxon>Pseudomonadati</taxon>
        <taxon>Planctomycetota</taxon>
        <taxon>Planctomycetia</taxon>
        <taxon>Planctomycetales</taxon>
        <taxon>Planctomycetaceae</taxon>
        <taxon>Maioricimonas</taxon>
    </lineage>
</organism>
<dbReference type="InterPro" id="IPR029058">
    <property type="entry name" value="AB_hydrolase_fold"/>
</dbReference>
<feature type="compositionally biased region" description="Pro residues" evidence="1">
    <location>
        <begin position="421"/>
        <end position="430"/>
    </location>
</feature>
<proteinExistence type="predicted"/>
<sequence length="443" mass="48400">MKRVISRQFESDRLRKESVPCGPTWGRHFCLPVARAVRLQQVLFTTLCAMLICHSAGRQSHAVDPAAPHQPLPQQSYYGPVPSGNGPDLVPPAGDVVDEGYWVISSRRSTQHERENGRWGVDVFRRSGPRQVRGSNIQEFASSLTPGVPVCIFTHGSFVSWPSHLQQAEATNRWLRRAGAGAPLHVVFFTWPSDSGAIVTPLDVSVRGRRAEFNGLHLAWVLSQIPEACPVCLIGHSHGARVTLSTMHLIGGGQVQGLVYNGPKPQSKRYRVVLAAAAVDHDWINPSNRYGQAVCQLEGLMNLQNRTDLALGLYPLRQPFSNRALGEAGFSATDRYMQGPHRCKMIDVDVTPLLGAGHNWPLYLATPQIASTIAPFVYHQDVSQPALTQTPSAGNGSDALPKRATPEHAPSPLAGRSGWQPQPPVQPRPMPARTRGIMKPSGF</sequence>
<dbReference type="KEGG" id="mri:Mal4_27620"/>
<accession>A0A517Z7H5</accession>
<evidence type="ECO:0000313" key="3">
    <source>
        <dbReference type="Proteomes" id="UP000320496"/>
    </source>
</evidence>
<name>A0A517Z7H5_9PLAN</name>
<dbReference type="Proteomes" id="UP000320496">
    <property type="component" value="Chromosome"/>
</dbReference>
<reference evidence="2 3" key="1">
    <citation type="submission" date="2019-02" db="EMBL/GenBank/DDBJ databases">
        <title>Deep-cultivation of Planctomycetes and their phenomic and genomic characterization uncovers novel biology.</title>
        <authorList>
            <person name="Wiegand S."/>
            <person name="Jogler M."/>
            <person name="Boedeker C."/>
            <person name="Pinto D."/>
            <person name="Vollmers J."/>
            <person name="Rivas-Marin E."/>
            <person name="Kohn T."/>
            <person name="Peeters S.H."/>
            <person name="Heuer A."/>
            <person name="Rast P."/>
            <person name="Oberbeckmann S."/>
            <person name="Bunk B."/>
            <person name="Jeske O."/>
            <person name="Meyerdierks A."/>
            <person name="Storesund J.E."/>
            <person name="Kallscheuer N."/>
            <person name="Luecker S."/>
            <person name="Lage O.M."/>
            <person name="Pohl T."/>
            <person name="Merkel B.J."/>
            <person name="Hornburger P."/>
            <person name="Mueller R.-W."/>
            <person name="Bruemmer F."/>
            <person name="Labrenz M."/>
            <person name="Spormann A.M."/>
            <person name="Op den Camp H."/>
            <person name="Overmann J."/>
            <person name="Amann R."/>
            <person name="Jetten M.S.M."/>
            <person name="Mascher T."/>
            <person name="Medema M.H."/>
            <person name="Devos D.P."/>
            <person name="Kaster A.-K."/>
            <person name="Ovreas L."/>
            <person name="Rohde M."/>
            <person name="Galperin M.Y."/>
            <person name="Jogler C."/>
        </authorList>
    </citation>
    <scope>NUCLEOTIDE SEQUENCE [LARGE SCALE GENOMIC DNA]</scope>
    <source>
        <strain evidence="2 3">Mal4</strain>
    </source>
</reference>
<dbReference type="AlphaFoldDB" id="A0A517Z7H5"/>
<evidence type="ECO:0000313" key="2">
    <source>
        <dbReference type="EMBL" id="QDU38435.1"/>
    </source>
</evidence>
<evidence type="ECO:0000256" key="1">
    <source>
        <dbReference type="SAM" id="MobiDB-lite"/>
    </source>
</evidence>
<gene>
    <name evidence="2" type="ORF">Mal4_27620</name>
</gene>
<protein>
    <recommendedName>
        <fullName evidence="4">Alpha/beta hydrolase family protein</fullName>
    </recommendedName>
</protein>
<dbReference type="SUPFAM" id="SSF53474">
    <property type="entry name" value="alpha/beta-Hydrolases"/>
    <property type="match status" value="1"/>
</dbReference>
<keyword evidence="3" id="KW-1185">Reference proteome</keyword>
<dbReference type="EMBL" id="CP036275">
    <property type="protein sequence ID" value="QDU38435.1"/>
    <property type="molecule type" value="Genomic_DNA"/>
</dbReference>
<feature type="region of interest" description="Disordered" evidence="1">
    <location>
        <begin position="387"/>
        <end position="443"/>
    </location>
</feature>
<feature type="region of interest" description="Disordered" evidence="1">
    <location>
        <begin position="62"/>
        <end position="89"/>
    </location>
</feature>
<evidence type="ECO:0008006" key="4">
    <source>
        <dbReference type="Google" id="ProtNLM"/>
    </source>
</evidence>